<accession>A0A0P6WUG6</accession>
<protein>
    <submittedName>
        <fullName evidence="1">Uncharacterized protein</fullName>
    </submittedName>
</protein>
<gene>
    <name evidence="1" type="ORF">ADM99_14175</name>
</gene>
<dbReference type="AlphaFoldDB" id="A0A0P6WUG6"/>
<proteinExistence type="predicted"/>
<comment type="caution">
    <text evidence="1">The sequence shown here is derived from an EMBL/GenBank/DDBJ whole genome shotgun (WGS) entry which is preliminary data.</text>
</comment>
<name>A0A0P6WUG6_9CHLR</name>
<dbReference type="STRING" id="229920.ADM99_14175"/>
<evidence type="ECO:0000313" key="1">
    <source>
        <dbReference type="EMBL" id="KPL70303.1"/>
    </source>
</evidence>
<sequence length="164" mass="18571">MTCYLDIHTKKQNRRLYDQVVTLQEDLSRLSEIVTYLAGLSDEASAAFDISDQLDSIHHCLNRFEARCLAIQVAAYENEFVEPYIDEEISAELVFPNHRWDDVRKDARRANKLANQLTLTLTKIRTGMGGLQSLSPAPEDIEQINRVVSNAVYGLTSEWNGNPG</sequence>
<dbReference type="RefSeq" id="WP_062422176.1">
    <property type="nucleotide sequence ID" value="NZ_BBYA01000010.1"/>
</dbReference>
<keyword evidence="2" id="KW-1185">Reference proteome</keyword>
<evidence type="ECO:0000313" key="2">
    <source>
        <dbReference type="Proteomes" id="UP000050430"/>
    </source>
</evidence>
<dbReference type="Proteomes" id="UP000050430">
    <property type="component" value="Unassembled WGS sequence"/>
</dbReference>
<reference evidence="1 2" key="1">
    <citation type="submission" date="2015-07" db="EMBL/GenBank/DDBJ databases">
        <title>Genome sequence of Leptolinea tardivitalis DSM 16556.</title>
        <authorList>
            <person name="Hemp J."/>
            <person name="Ward L.M."/>
            <person name="Pace L.A."/>
            <person name="Fischer W.W."/>
        </authorList>
    </citation>
    <scope>NUCLEOTIDE SEQUENCE [LARGE SCALE GENOMIC DNA]</scope>
    <source>
        <strain evidence="1 2">YMTK-2</strain>
    </source>
</reference>
<dbReference type="EMBL" id="LGCK01000014">
    <property type="protein sequence ID" value="KPL70303.1"/>
    <property type="molecule type" value="Genomic_DNA"/>
</dbReference>
<organism evidence="1 2">
    <name type="scientific">Leptolinea tardivitalis</name>
    <dbReference type="NCBI Taxonomy" id="229920"/>
    <lineage>
        <taxon>Bacteria</taxon>
        <taxon>Bacillati</taxon>
        <taxon>Chloroflexota</taxon>
        <taxon>Anaerolineae</taxon>
        <taxon>Anaerolineales</taxon>
        <taxon>Anaerolineaceae</taxon>
        <taxon>Leptolinea</taxon>
    </lineage>
</organism>